<accession>A0A1J5QMP2</accession>
<evidence type="ECO:0000313" key="5">
    <source>
        <dbReference type="EMBL" id="OIQ84841.1"/>
    </source>
</evidence>
<reference evidence="5" key="1">
    <citation type="submission" date="2016-10" db="EMBL/GenBank/DDBJ databases">
        <title>Sequence of Gallionella enrichment culture.</title>
        <authorList>
            <person name="Poehlein A."/>
            <person name="Muehling M."/>
            <person name="Daniel R."/>
        </authorList>
    </citation>
    <scope>NUCLEOTIDE SEQUENCE</scope>
</reference>
<proteinExistence type="predicted"/>
<dbReference type="Pfam" id="PF00392">
    <property type="entry name" value="GntR"/>
    <property type="match status" value="1"/>
</dbReference>
<dbReference type="AlphaFoldDB" id="A0A1J5QMP2"/>
<comment type="caution">
    <text evidence="5">The sequence shown here is derived from an EMBL/GenBank/DDBJ whole genome shotgun (WGS) entry which is preliminary data.</text>
</comment>
<dbReference type="InterPro" id="IPR008920">
    <property type="entry name" value="TF_FadR/GntR_C"/>
</dbReference>
<evidence type="ECO:0000256" key="2">
    <source>
        <dbReference type="ARBA" id="ARBA00023125"/>
    </source>
</evidence>
<evidence type="ECO:0000256" key="3">
    <source>
        <dbReference type="ARBA" id="ARBA00023163"/>
    </source>
</evidence>
<evidence type="ECO:0000256" key="1">
    <source>
        <dbReference type="ARBA" id="ARBA00023015"/>
    </source>
</evidence>
<dbReference type="PROSITE" id="PS50949">
    <property type="entry name" value="HTH_GNTR"/>
    <property type="match status" value="1"/>
</dbReference>
<dbReference type="SMART" id="SM00345">
    <property type="entry name" value="HTH_GNTR"/>
    <property type="match status" value="1"/>
</dbReference>
<gene>
    <name evidence="5" type="primary">mcbR_10</name>
    <name evidence="5" type="ORF">GALL_333250</name>
</gene>
<dbReference type="InterPro" id="IPR000524">
    <property type="entry name" value="Tscrpt_reg_HTH_GntR"/>
</dbReference>
<evidence type="ECO:0000259" key="4">
    <source>
        <dbReference type="PROSITE" id="PS50949"/>
    </source>
</evidence>
<dbReference type="InterPro" id="IPR036390">
    <property type="entry name" value="WH_DNA-bd_sf"/>
</dbReference>
<dbReference type="SUPFAM" id="SSF46785">
    <property type="entry name" value="Winged helix' DNA-binding domain"/>
    <property type="match status" value="1"/>
</dbReference>
<organism evidence="5">
    <name type="scientific">mine drainage metagenome</name>
    <dbReference type="NCBI Taxonomy" id="410659"/>
    <lineage>
        <taxon>unclassified sequences</taxon>
        <taxon>metagenomes</taxon>
        <taxon>ecological metagenomes</taxon>
    </lineage>
</organism>
<dbReference type="SUPFAM" id="SSF48008">
    <property type="entry name" value="GntR ligand-binding domain-like"/>
    <property type="match status" value="1"/>
</dbReference>
<name>A0A1J5QMP2_9ZZZZ</name>
<dbReference type="GO" id="GO:0003700">
    <property type="term" value="F:DNA-binding transcription factor activity"/>
    <property type="evidence" value="ECO:0007669"/>
    <property type="project" value="InterPro"/>
</dbReference>
<feature type="domain" description="HTH gntR-type" evidence="4">
    <location>
        <begin position="18"/>
        <end position="85"/>
    </location>
</feature>
<keyword evidence="1" id="KW-0805">Transcription regulation</keyword>
<keyword evidence="3" id="KW-0804">Transcription</keyword>
<dbReference type="PANTHER" id="PTHR43537:SF39">
    <property type="entry name" value="HTH-TYPE TRANSCRIPTIONAL REGULATOR MCBR"/>
    <property type="match status" value="1"/>
</dbReference>
<dbReference type="Gene3D" id="1.10.10.10">
    <property type="entry name" value="Winged helix-like DNA-binding domain superfamily/Winged helix DNA-binding domain"/>
    <property type="match status" value="1"/>
</dbReference>
<keyword evidence="2" id="KW-0238">DNA-binding</keyword>
<dbReference type="EMBL" id="MLJW01000587">
    <property type="protein sequence ID" value="OIQ84841.1"/>
    <property type="molecule type" value="Genomic_DNA"/>
</dbReference>
<dbReference type="SMART" id="SM00895">
    <property type="entry name" value="FCD"/>
    <property type="match status" value="1"/>
</dbReference>
<sequence length="237" mass="26515">MAPTPPLSLPVSPRHPKETVNQWAYRSLRQAVMVGLIPPGRSLTIRDVAAALAVSTMPVREALRRLASEQALEVQDNRRIQVPQMTVAKFRELCELRIALECHAAERALPYVTPARIDQLTQIDRRIDEAQAAGDREGVTIHNQDFHRHLYEANPHQVIMPLVESVWLQLGPFTRLALSKLNDFYHVDRHSEALAALKKHDLLALRIALEADIRDGITHVGTAELLSAYVENAGMVG</sequence>
<dbReference type="Gene3D" id="1.20.120.530">
    <property type="entry name" value="GntR ligand-binding domain-like"/>
    <property type="match status" value="1"/>
</dbReference>
<dbReference type="Pfam" id="PF07729">
    <property type="entry name" value="FCD"/>
    <property type="match status" value="1"/>
</dbReference>
<dbReference type="InterPro" id="IPR011711">
    <property type="entry name" value="GntR_C"/>
</dbReference>
<protein>
    <submittedName>
        <fullName evidence="5">HTH-type transcriptional regulator McbR</fullName>
    </submittedName>
</protein>
<dbReference type="PANTHER" id="PTHR43537">
    <property type="entry name" value="TRANSCRIPTIONAL REGULATOR, GNTR FAMILY"/>
    <property type="match status" value="1"/>
</dbReference>
<dbReference type="GO" id="GO:0003677">
    <property type="term" value="F:DNA binding"/>
    <property type="evidence" value="ECO:0007669"/>
    <property type="project" value="UniProtKB-KW"/>
</dbReference>
<dbReference type="InterPro" id="IPR036388">
    <property type="entry name" value="WH-like_DNA-bd_sf"/>
</dbReference>